<keyword evidence="9" id="KW-1133">Transmembrane helix</keyword>
<dbReference type="InterPro" id="IPR017972">
    <property type="entry name" value="Cyt_P450_CS"/>
</dbReference>
<dbReference type="GO" id="GO:0016705">
    <property type="term" value="F:oxidoreductase activity, acting on paired donors, with incorporation or reduction of molecular oxygen"/>
    <property type="evidence" value="ECO:0007669"/>
    <property type="project" value="InterPro"/>
</dbReference>
<evidence type="ECO:0000256" key="3">
    <source>
        <dbReference type="ARBA" id="ARBA00022723"/>
    </source>
</evidence>
<dbReference type="EMBL" id="PQXN01000019">
    <property type="protein sequence ID" value="TGO62507.1"/>
    <property type="molecule type" value="Genomic_DNA"/>
</dbReference>
<keyword evidence="8" id="KW-0503">Monooxygenase</keyword>
<sequence>MDFFVWFQSLQAAQIAFVLIFFAFSVKVIHRAYFTPLRKIPGPWYARLTHLVLKYYVLTGRRVHYIHSLHQTYGHIVLIAPSEVSCSSLSSFKIIHRISKTFLKSPWYQSFVLAPEGVFNMVDPKGHAVLRKLFAHAFSKSSLKATWEINVRKKVNMAVKKIKRDALVGEVDIMKFFMFMATDVIGYICFGESFGTLENEREIQYIEDLRLMSQVGGARAEFPMLFKIGKMSGLSLLEAPTYRLDKYASLAVRNAKSQSDATPNMFRKILAEAKSGSMERSLSDLYIQREASNFIIAGTDTTANTLTFLVYNILKNPKLQRQLEDEVGTLNDDFESKDAEGLPLLNAVIDEGLRLWGAAPGSLPRMVPHEGVELDGYFLPGSMTVSTQSYTIHRDPEIFPEPESFNPGRWLGPKSDDFKTAYHPFGAGTRTCLGIHLARMELYLTLALFFRECKGMRIASSQDDGEMDIEDYFIIGPKGHKCAVTMKEGF</sequence>
<comment type="cofactor">
    <cofactor evidence="1 7">
        <name>heme</name>
        <dbReference type="ChEBI" id="CHEBI:30413"/>
    </cofactor>
</comment>
<keyword evidence="3 7" id="KW-0479">Metal-binding</keyword>
<evidence type="ECO:0008006" key="12">
    <source>
        <dbReference type="Google" id="ProtNLM"/>
    </source>
</evidence>
<keyword evidence="5 7" id="KW-0408">Iron</keyword>
<dbReference type="GO" id="GO:0005506">
    <property type="term" value="F:iron ion binding"/>
    <property type="evidence" value="ECO:0007669"/>
    <property type="project" value="InterPro"/>
</dbReference>
<proteinExistence type="inferred from homology"/>
<dbReference type="PRINTS" id="PR00463">
    <property type="entry name" value="EP450I"/>
</dbReference>
<dbReference type="InterPro" id="IPR036396">
    <property type="entry name" value="Cyt_P450_sf"/>
</dbReference>
<evidence type="ECO:0000256" key="2">
    <source>
        <dbReference type="ARBA" id="ARBA00010617"/>
    </source>
</evidence>
<keyword evidence="9" id="KW-0812">Transmembrane</keyword>
<feature type="transmembrane region" description="Helical" evidence="9">
    <location>
        <begin position="12"/>
        <end position="29"/>
    </location>
</feature>
<evidence type="ECO:0000256" key="1">
    <source>
        <dbReference type="ARBA" id="ARBA00001971"/>
    </source>
</evidence>
<comment type="similarity">
    <text evidence="2 8">Belongs to the cytochrome P450 family.</text>
</comment>
<dbReference type="Gene3D" id="1.10.630.10">
    <property type="entry name" value="Cytochrome P450"/>
    <property type="match status" value="1"/>
</dbReference>
<reference evidence="10 11" key="1">
    <citation type="submission" date="2017-12" db="EMBL/GenBank/DDBJ databases">
        <title>Comparative genomics of Botrytis spp.</title>
        <authorList>
            <person name="Valero-Jimenez C.A."/>
            <person name="Tapia P."/>
            <person name="Veloso J."/>
            <person name="Silva-Moreno E."/>
            <person name="Staats M."/>
            <person name="Valdes J.H."/>
            <person name="Van Kan J.A.L."/>
        </authorList>
    </citation>
    <scope>NUCLEOTIDE SEQUENCE [LARGE SCALE GENOMIC DNA]</scope>
    <source>
        <strain evidence="10 11">MUCL11595</strain>
    </source>
</reference>
<evidence type="ECO:0000256" key="7">
    <source>
        <dbReference type="PIRSR" id="PIRSR602401-1"/>
    </source>
</evidence>
<dbReference type="AlphaFoldDB" id="A0A4Z1J0T6"/>
<accession>A0A4Z1J0T6</accession>
<evidence type="ECO:0000256" key="8">
    <source>
        <dbReference type="RuleBase" id="RU000461"/>
    </source>
</evidence>
<gene>
    <name evidence="10" type="ORF">BCON_0019g00430</name>
</gene>
<evidence type="ECO:0000256" key="5">
    <source>
        <dbReference type="ARBA" id="ARBA00023004"/>
    </source>
</evidence>
<protein>
    <recommendedName>
        <fullName evidence="12">Cytochrome P450</fullName>
    </recommendedName>
</protein>
<dbReference type="InterPro" id="IPR002401">
    <property type="entry name" value="Cyt_P450_E_grp-I"/>
</dbReference>
<evidence type="ECO:0000256" key="6">
    <source>
        <dbReference type="ARBA" id="ARBA00023026"/>
    </source>
</evidence>
<dbReference type="GO" id="GO:0004497">
    <property type="term" value="F:monooxygenase activity"/>
    <property type="evidence" value="ECO:0007669"/>
    <property type="project" value="UniProtKB-KW"/>
</dbReference>
<feature type="binding site" description="axial binding residue" evidence="7">
    <location>
        <position position="432"/>
    </location>
    <ligand>
        <name>heme</name>
        <dbReference type="ChEBI" id="CHEBI:30413"/>
    </ligand>
    <ligandPart>
        <name>Fe</name>
        <dbReference type="ChEBI" id="CHEBI:18248"/>
    </ligandPart>
</feature>
<evidence type="ECO:0000256" key="9">
    <source>
        <dbReference type="SAM" id="Phobius"/>
    </source>
</evidence>
<comment type="caution">
    <text evidence="10">The sequence shown here is derived from an EMBL/GenBank/DDBJ whole genome shotgun (WGS) entry which is preliminary data.</text>
</comment>
<dbReference type="SUPFAM" id="SSF48264">
    <property type="entry name" value="Cytochrome P450"/>
    <property type="match status" value="1"/>
</dbReference>
<keyword evidence="9" id="KW-0472">Membrane</keyword>
<keyword evidence="4 8" id="KW-0560">Oxidoreductase</keyword>
<dbReference type="CDD" id="cd11059">
    <property type="entry name" value="CYP_fungal"/>
    <property type="match status" value="1"/>
</dbReference>
<dbReference type="PANTHER" id="PTHR24305">
    <property type="entry name" value="CYTOCHROME P450"/>
    <property type="match status" value="1"/>
</dbReference>
<dbReference type="PROSITE" id="PS00086">
    <property type="entry name" value="CYTOCHROME_P450"/>
    <property type="match status" value="1"/>
</dbReference>
<evidence type="ECO:0000313" key="10">
    <source>
        <dbReference type="EMBL" id="TGO62507.1"/>
    </source>
</evidence>
<dbReference type="Pfam" id="PF00067">
    <property type="entry name" value="p450"/>
    <property type="match status" value="1"/>
</dbReference>
<dbReference type="InterPro" id="IPR001128">
    <property type="entry name" value="Cyt_P450"/>
</dbReference>
<name>A0A4Z1J0T6_9HELO</name>
<dbReference type="PANTHER" id="PTHR24305:SF96">
    <property type="entry name" value="CYTOCHROME P450 MONOOXYGENASE STCB-RELATED"/>
    <property type="match status" value="1"/>
</dbReference>
<keyword evidence="11" id="KW-1185">Reference proteome</keyword>
<dbReference type="OrthoDB" id="1470350at2759"/>
<dbReference type="InterPro" id="IPR050121">
    <property type="entry name" value="Cytochrome_P450_monoxygenase"/>
</dbReference>
<keyword evidence="7 8" id="KW-0349">Heme</keyword>
<organism evidence="10 11">
    <name type="scientific">Botryotinia convoluta</name>
    <dbReference type="NCBI Taxonomy" id="54673"/>
    <lineage>
        <taxon>Eukaryota</taxon>
        <taxon>Fungi</taxon>
        <taxon>Dikarya</taxon>
        <taxon>Ascomycota</taxon>
        <taxon>Pezizomycotina</taxon>
        <taxon>Leotiomycetes</taxon>
        <taxon>Helotiales</taxon>
        <taxon>Sclerotiniaceae</taxon>
        <taxon>Botryotinia</taxon>
    </lineage>
</organism>
<dbReference type="Proteomes" id="UP000297527">
    <property type="component" value="Unassembled WGS sequence"/>
</dbReference>
<evidence type="ECO:0000256" key="4">
    <source>
        <dbReference type="ARBA" id="ARBA00023002"/>
    </source>
</evidence>
<dbReference type="GO" id="GO:0020037">
    <property type="term" value="F:heme binding"/>
    <property type="evidence" value="ECO:0007669"/>
    <property type="project" value="InterPro"/>
</dbReference>
<keyword evidence="6" id="KW-0843">Virulence</keyword>
<dbReference type="PRINTS" id="PR00385">
    <property type="entry name" value="P450"/>
</dbReference>
<evidence type="ECO:0000313" key="11">
    <source>
        <dbReference type="Proteomes" id="UP000297527"/>
    </source>
</evidence>